<dbReference type="GO" id="GO:0009306">
    <property type="term" value="P:protein secretion"/>
    <property type="evidence" value="ECO:0007669"/>
    <property type="project" value="InterPro"/>
</dbReference>
<keyword evidence="8 12" id="KW-0653">Protein transport</keyword>
<evidence type="ECO:0000256" key="3">
    <source>
        <dbReference type="ARBA" id="ARBA00021622"/>
    </source>
</evidence>
<comment type="subcellular location">
    <subcellularLocation>
        <location evidence="1">Cell membrane</location>
        <topology evidence="1">Multi-pass membrane protein</topology>
    </subcellularLocation>
</comment>
<comment type="similarity">
    <text evidence="2 12">Belongs to the type III secretion exporter family.</text>
</comment>
<keyword evidence="6 12" id="KW-0812">Transmembrane</keyword>
<name>A0A212IU56_9DELT</name>
<sequence length="364" mass="41045">MARDPSRTEDATPRRINKTRSEGNVWKSQEITKTLTVVGGVVGLCIWISYIGNEIGHLIVHFMSTAILTFKAEPGEVINLCMFVAAALAKMILPILLFIGLIVYVVLRVQVGKLWTTKVFTPKLSKFNPINGLKRMLFSLDTFIRMGKSVLQAICIGIAPWMVVKAEMTTFPTLYDTDAAGLIAYILTLGLKMTLWALIPMGALAIFDFAYSRWQYKENLKMTKDEVKDERKQMEGDPFIKGKQRQKMMQMSARRMMQQVPKADVIITNPTHIAIAIRYNSMEAPAPVVIAKGADKIAEKIKEIAREHKIPIRENKPLARALYKQVEIGDMIPEDFFQAVAAILAQIWKTRPRPQGQKIAVPKK</sequence>
<dbReference type="Pfam" id="PF01312">
    <property type="entry name" value="Bac_export_2"/>
    <property type="match status" value="1"/>
</dbReference>
<keyword evidence="14" id="KW-0966">Cell projection</keyword>
<protein>
    <recommendedName>
        <fullName evidence="3 12">Flagellar biosynthetic protein FlhB</fullName>
    </recommendedName>
</protein>
<evidence type="ECO:0000256" key="5">
    <source>
        <dbReference type="ARBA" id="ARBA00022475"/>
    </source>
</evidence>
<dbReference type="InterPro" id="IPR029025">
    <property type="entry name" value="T3SS_substrate_exporter_C"/>
</dbReference>
<keyword evidence="14" id="KW-0282">Flagellum</keyword>
<reference evidence="14" key="1">
    <citation type="submission" date="2016-04" db="EMBL/GenBank/DDBJ databases">
        <authorList>
            <person name="Evans L.H."/>
            <person name="Alamgir A."/>
            <person name="Owens N."/>
            <person name="Weber N.D."/>
            <person name="Virtaneva K."/>
            <person name="Barbian K."/>
            <person name="Babar A."/>
            <person name="Rosenke K."/>
        </authorList>
    </citation>
    <scope>NUCLEOTIDE SEQUENCE</scope>
    <source>
        <strain evidence="14">86</strain>
    </source>
</reference>
<keyword evidence="10 12" id="KW-0472">Membrane</keyword>
<dbReference type="FunFam" id="3.40.1690.10:FF:000001">
    <property type="entry name" value="Flagellar biosynthetic protein FlhB"/>
    <property type="match status" value="1"/>
</dbReference>
<dbReference type="InterPro" id="IPR006136">
    <property type="entry name" value="FlhB"/>
</dbReference>
<dbReference type="PRINTS" id="PR00950">
    <property type="entry name" value="TYPE3IMSPROT"/>
</dbReference>
<comment type="function">
    <text evidence="12">Required for formation of the rod structure in the basal body of the flagellar apparatus. Together with FliI and FliH, may constitute the export apparatus of flagellin.</text>
</comment>
<proteinExistence type="inferred from homology"/>
<evidence type="ECO:0000256" key="10">
    <source>
        <dbReference type="ARBA" id="ARBA00023136"/>
    </source>
</evidence>
<evidence type="ECO:0000256" key="1">
    <source>
        <dbReference type="ARBA" id="ARBA00004651"/>
    </source>
</evidence>
<evidence type="ECO:0000256" key="6">
    <source>
        <dbReference type="ARBA" id="ARBA00022692"/>
    </source>
</evidence>
<evidence type="ECO:0000256" key="12">
    <source>
        <dbReference type="RuleBase" id="RU364091"/>
    </source>
</evidence>
<dbReference type="Gene3D" id="3.40.1690.10">
    <property type="entry name" value="secretion proteins EscU"/>
    <property type="match status" value="1"/>
</dbReference>
<dbReference type="PANTHER" id="PTHR30531">
    <property type="entry name" value="FLAGELLAR BIOSYNTHETIC PROTEIN FLHB"/>
    <property type="match status" value="1"/>
</dbReference>
<feature type="compositionally biased region" description="Basic and acidic residues" evidence="13">
    <location>
        <begin position="1"/>
        <end position="13"/>
    </location>
</feature>
<evidence type="ECO:0000256" key="9">
    <source>
        <dbReference type="ARBA" id="ARBA00022989"/>
    </source>
</evidence>
<dbReference type="SUPFAM" id="SSF160544">
    <property type="entry name" value="EscU C-terminal domain-like"/>
    <property type="match status" value="1"/>
</dbReference>
<accession>A0A212IU56</accession>
<evidence type="ECO:0000313" key="14">
    <source>
        <dbReference type="EMBL" id="SBV90679.1"/>
    </source>
</evidence>
<keyword evidence="11 12" id="KW-1006">Bacterial flagellum protein export</keyword>
<feature type="transmembrane region" description="Helical" evidence="12">
    <location>
        <begin position="34"/>
        <end position="52"/>
    </location>
</feature>
<keyword evidence="4 12" id="KW-0813">Transport</keyword>
<evidence type="ECO:0000256" key="2">
    <source>
        <dbReference type="ARBA" id="ARBA00010690"/>
    </source>
</evidence>
<dbReference type="EMBL" id="FLUQ01000001">
    <property type="protein sequence ID" value="SBV90679.1"/>
    <property type="molecule type" value="Genomic_DNA"/>
</dbReference>
<dbReference type="GO" id="GO:0044780">
    <property type="term" value="P:bacterial-type flagellum assembly"/>
    <property type="evidence" value="ECO:0007669"/>
    <property type="project" value="InterPro"/>
</dbReference>
<gene>
    <name evidence="12" type="primary">flhB</name>
    <name evidence="14" type="ORF">KL86DPRO_10070</name>
</gene>
<evidence type="ECO:0000256" key="4">
    <source>
        <dbReference type="ARBA" id="ARBA00022448"/>
    </source>
</evidence>
<dbReference type="NCBIfam" id="TIGR00328">
    <property type="entry name" value="flhB"/>
    <property type="match status" value="1"/>
</dbReference>
<keyword evidence="9 12" id="KW-1133">Transmembrane helix</keyword>
<feature type="transmembrane region" description="Helical" evidence="12">
    <location>
        <begin position="77"/>
        <end position="107"/>
    </location>
</feature>
<feature type="region of interest" description="Disordered" evidence="13">
    <location>
        <begin position="1"/>
        <end position="21"/>
    </location>
</feature>
<dbReference type="GO" id="GO:0005886">
    <property type="term" value="C:plasma membrane"/>
    <property type="evidence" value="ECO:0007669"/>
    <property type="project" value="UniProtKB-SubCell"/>
</dbReference>
<organism evidence="14">
    <name type="scientific">uncultured delta proteobacterium</name>
    <dbReference type="NCBI Taxonomy" id="34034"/>
    <lineage>
        <taxon>Bacteria</taxon>
        <taxon>Deltaproteobacteria</taxon>
        <taxon>environmental samples</taxon>
    </lineage>
</organism>
<keyword evidence="14" id="KW-0969">Cilium</keyword>
<evidence type="ECO:0000256" key="11">
    <source>
        <dbReference type="ARBA" id="ARBA00023225"/>
    </source>
</evidence>
<dbReference type="InterPro" id="IPR006135">
    <property type="entry name" value="T3SS_substrate_exporter"/>
</dbReference>
<evidence type="ECO:0000256" key="13">
    <source>
        <dbReference type="SAM" id="MobiDB-lite"/>
    </source>
</evidence>
<dbReference type="PANTHER" id="PTHR30531:SF12">
    <property type="entry name" value="FLAGELLAR BIOSYNTHETIC PROTEIN FLHB"/>
    <property type="match status" value="1"/>
</dbReference>
<keyword evidence="7 12" id="KW-1005">Bacterial flagellum biogenesis</keyword>
<keyword evidence="5 12" id="KW-1003">Cell membrane</keyword>
<evidence type="ECO:0000256" key="7">
    <source>
        <dbReference type="ARBA" id="ARBA00022795"/>
    </source>
</evidence>
<dbReference type="Gene3D" id="6.10.250.2080">
    <property type="match status" value="1"/>
</dbReference>
<feature type="transmembrane region" description="Helical" evidence="12">
    <location>
        <begin position="143"/>
        <end position="163"/>
    </location>
</feature>
<evidence type="ECO:0000256" key="8">
    <source>
        <dbReference type="ARBA" id="ARBA00022927"/>
    </source>
</evidence>
<dbReference type="AlphaFoldDB" id="A0A212IU56"/>
<feature type="transmembrane region" description="Helical" evidence="12">
    <location>
        <begin position="183"/>
        <end position="211"/>
    </location>
</feature>